<protein>
    <submittedName>
        <fullName evidence="2">Uncharacterized protein related to capsule biosynthesis enzymes</fullName>
    </submittedName>
</protein>
<sequence>MNLDEINSSLLSLSESDRQKVLAGLALSREATTEAINADKPDTRSELSDLTFPTLPQLLANELKRQNITYEEMAIQIGVSLSTFKRLIAKPSSAKAINLHALLKELGIKVWLEKIEVWLYNTLAGTLSEGQNGYTFCYLPTYVGCAISLSMPVRPEPYLSEELHPFFKGLAPEGWLRKRYSEIQKIDDKDLFGLLMENGNDLLGAVVFKEITS</sequence>
<accession>A0A379AE19</accession>
<organism evidence="2 3">
    <name type="scientific">Enterobacter agglomerans</name>
    <name type="common">Erwinia herbicola</name>
    <name type="synonym">Pantoea agglomerans</name>
    <dbReference type="NCBI Taxonomy" id="549"/>
    <lineage>
        <taxon>Bacteria</taxon>
        <taxon>Pseudomonadati</taxon>
        <taxon>Pseudomonadota</taxon>
        <taxon>Gammaproteobacteria</taxon>
        <taxon>Enterobacterales</taxon>
        <taxon>Erwiniaceae</taxon>
        <taxon>Pantoea</taxon>
        <taxon>Pantoea agglomerans group</taxon>
    </lineage>
</organism>
<dbReference type="EMBL" id="UGSO01000001">
    <property type="protein sequence ID" value="SUB16076.1"/>
    <property type="molecule type" value="Genomic_DNA"/>
</dbReference>
<dbReference type="NCBIfam" id="TIGR03071">
    <property type="entry name" value="couple_hipA"/>
    <property type="match status" value="1"/>
</dbReference>
<dbReference type="InterPro" id="IPR001387">
    <property type="entry name" value="Cro/C1-type_HTH"/>
</dbReference>
<dbReference type="InterPro" id="IPR017508">
    <property type="entry name" value="HipA_N1"/>
</dbReference>
<evidence type="ECO:0000313" key="3">
    <source>
        <dbReference type="Proteomes" id="UP000254640"/>
    </source>
</evidence>
<gene>
    <name evidence="2" type="ORF">NCTC9381_01975</name>
</gene>
<name>A0A379AE19_ENTAG</name>
<dbReference type="Proteomes" id="UP000254640">
    <property type="component" value="Unassembled WGS sequence"/>
</dbReference>
<dbReference type="CDD" id="cd00093">
    <property type="entry name" value="HTH_XRE"/>
    <property type="match status" value="1"/>
</dbReference>
<evidence type="ECO:0000259" key="1">
    <source>
        <dbReference type="Pfam" id="PF13657"/>
    </source>
</evidence>
<keyword evidence="3" id="KW-1185">Reference proteome</keyword>
<dbReference type="AlphaFoldDB" id="A0A379AE19"/>
<dbReference type="Pfam" id="PF13657">
    <property type="entry name" value="Couple_hipA"/>
    <property type="match status" value="1"/>
</dbReference>
<proteinExistence type="predicted"/>
<dbReference type="STRING" id="549.BEE12_00210"/>
<reference evidence="2 3" key="1">
    <citation type="submission" date="2018-06" db="EMBL/GenBank/DDBJ databases">
        <authorList>
            <consortium name="Pathogen Informatics"/>
            <person name="Doyle S."/>
        </authorList>
    </citation>
    <scope>NUCLEOTIDE SEQUENCE [LARGE SCALE GENOMIC DNA]</scope>
    <source>
        <strain evidence="2 3">NCTC9381</strain>
    </source>
</reference>
<feature type="domain" description="HipA N-terminal subdomain 1" evidence="1">
    <location>
        <begin position="116"/>
        <end position="208"/>
    </location>
</feature>
<evidence type="ECO:0000313" key="2">
    <source>
        <dbReference type="EMBL" id="SUB16076.1"/>
    </source>
</evidence>